<sequence>MARLTIEELKKDPLTKGDFERMKIMGLDPNEPWSLVCKILDFCDDGYFNMRALNLFSIYVTGYFDCYRRLNSEKIEKIKKTFG</sequence>
<dbReference type="Proteomes" id="UP000283785">
    <property type="component" value="Unassembled WGS sequence"/>
</dbReference>
<evidence type="ECO:0000313" key="1">
    <source>
        <dbReference type="EMBL" id="RGW45113.1"/>
    </source>
</evidence>
<reference evidence="1 2" key="1">
    <citation type="submission" date="2018-08" db="EMBL/GenBank/DDBJ databases">
        <title>A genome reference for cultivated species of the human gut microbiota.</title>
        <authorList>
            <person name="Zou Y."/>
            <person name="Xue W."/>
            <person name="Luo G."/>
        </authorList>
    </citation>
    <scope>NUCLEOTIDE SEQUENCE [LARGE SCALE GENOMIC DNA]</scope>
    <source>
        <strain evidence="1 2">AF12-50</strain>
    </source>
</reference>
<gene>
    <name evidence="1" type="ORF">DWV76_00915</name>
</gene>
<name>A0AA92U0X1_9BACT</name>
<organism evidence="1 2">
    <name type="scientific">Segatella copri</name>
    <dbReference type="NCBI Taxonomy" id="165179"/>
    <lineage>
        <taxon>Bacteria</taxon>
        <taxon>Pseudomonadati</taxon>
        <taxon>Bacteroidota</taxon>
        <taxon>Bacteroidia</taxon>
        <taxon>Bacteroidales</taxon>
        <taxon>Prevotellaceae</taxon>
        <taxon>Segatella</taxon>
    </lineage>
</organism>
<evidence type="ECO:0000313" key="2">
    <source>
        <dbReference type="Proteomes" id="UP000283785"/>
    </source>
</evidence>
<accession>A0AA92U0X1</accession>
<dbReference type="AlphaFoldDB" id="A0AA92U0X1"/>
<dbReference type="RefSeq" id="WP_118063158.1">
    <property type="nucleotide sequence ID" value="NZ_QSAG01000001.1"/>
</dbReference>
<proteinExistence type="predicted"/>
<protein>
    <submittedName>
        <fullName evidence="1">Uncharacterized protein</fullName>
    </submittedName>
</protein>
<dbReference type="EMBL" id="QSAG01000001">
    <property type="protein sequence ID" value="RGW45113.1"/>
    <property type="molecule type" value="Genomic_DNA"/>
</dbReference>
<comment type="caution">
    <text evidence="1">The sequence shown here is derived from an EMBL/GenBank/DDBJ whole genome shotgun (WGS) entry which is preliminary data.</text>
</comment>